<dbReference type="EMBL" id="CP006850">
    <property type="protein sequence ID" value="AHH20925.1"/>
    <property type="molecule type" value="Genomic_DNA"/>
</dbReference>
<sequence length="221" mass="23150">MAMRAGGVRKYDPPVTDEKKSKGSVSRRSVVLGSAVAAAGVGVGMAAAKSVGGEEKMSTAEESFTVVDKRGKQRFLMSASKPPIILGGRTYPVDQRQGRSDTSYLLFNDENGDEKGGIIVGSNDAMISFDYPNGDAIHLGANWKGDSGGAALSMTHLGNPNASLEEAVHPPGVHLFVDTEHGTGLFLCDPQGRPRIRLLVAPDGTPSIAMLDESGAVVKQL</sequence>
<dbReference type="Proteomes" id="UP000019150">
    <property type="component" value="Chromosome"/>
</dbReference>
<dbReference type="KEGG" id="nno:NONO_c61510"/>
<evidence type="ECO:0000313" key="3">
    <source>
        <dbReference type="EMBL" id="AHH20925.1"/>
    </source>
</evidence>
<dbReference type="STRING" id="1415166.NONO_c61510"/>
<feature type="region of interest" description="Disordered" evidence="1">
    <location>
        <begin position="1"/>
        <end position="26"/>
    </location>
</feature>
<keyword evidence="2" id="KW-0472">Membrane</keyword>
<proteinExistence type="predicted"/>
<protein>
    <submittedName>
        <fullName evidence="3">Uncharacterized protein</fullName>
    </submittedName>
</protein>
<name>W5TNK9_9NOCA</name>
<feature type="transmembrane region" description="Helical" evidence="2">
    <location>
        <begin position="29"/>
        <end position="48"/>
    </location>
</feature>
<dbReference type="eggNOG" id="ENOG5031UZ9">
    <property type="taxonomic scope" value="Bacteria"/>
</dbReference>
<evidence type="ECO:0000256" key="1">
    <source>
        <dbReference type="SAM" id="MobiDB-lite"/>
    </source>
</evidence>
<keyword evidence="4" id="KW-1185">Reference proteome</keyword>
<accession>W5TNK9</accession>
<evidence type="ECO:0000256" key="2">
    <source>
        <dbReference type="SAM" id="Phobius"/>
    </source>
</evidence>
<evidence type="ECO:0000313" key="4">
    <source>
        <dbReference type="Proteomes" id="UP000019150"/>
    </source>
</evidence>
<keyword evidence="2" id="KW-1133">Transmembrane helix</keyword>
<reference evidence="3 4" key="1">
    <citation type="journal article" date="2014" name="Appl. Environ. Microbiol.">
        <title>Insights into the Microbial Degradation of Rubber and Gutta-Percha by Analysis of the Complete Genome of Nocardia nova SH22a.</title>
        <authorList>
            <person name="Luo Q."/>
            <person name="Hiessl S."/>
            <person name="Poehlein A."/>
            <person name="Daniel R."/>
            <person name="Steinbuchel A."/>
        </authorList>
    </citation>
    <scope>NUCLEOTIDE SEQUENCE [LARGE SCALE GENOMIC DNA]</scope>
    <source>
        <strain evidence="3">SH22a</strain>
    </source>
</reference>
<dbReference type="AlphaFoldDB" id="W5TNK9"/>
<dbReference type="PATRIC" id="fig|1415166.3.peg.6329"/>
<feature type="compositionally biased region" description="Basic and acidic residues" evidence="1">
    <location>
        <begin position="9"/>
        <end position="21"/>
    </location>
</feature>
<dbReference type="HOGENOM" id="CLU_1249544_0_0_11"/>
<organism evidence="3 4">
    <name type="scientific">Nocardia nova SH22a</name>
    <dbReference type="NCBI Taxonomy" id="1415166"/>
    <lineage>
        <taxon>Bacteria</taxon>
        <taxon>Bacillati</taxon>
        <taxon>Actinomycetota</taxon>
        <taxon>Actinomycetes</taxon>
        <taxon>Mycobacteriales</taxon>
        <taxon>Nocardiaceae</taxon>
        <taxon>Nocardia</taxon>
    </lineage>
</organism>
<gene>
    <name evidence="3" type="ORF">NONO_c61510</name>
</gene>
<keyword evidence="2" id="KW-0812">Transmembrane</keyword>